<dbReference type="Proteomes" id="UP001139365">
    <property type="component" value="Unassembled WGS sequence"/>
</dbReference>
<feature type="domain" description="Xylose isomerase-like TIM barrel" evidence="1">
    <location>
        <begin position="20"/>
        <end position="308"/>
    </location>
</feature>
<gene>
    <name evidence="2" type="ORF">MR241_02340</name>
</gene>
<dbReference type="GO" id="GO:0016853">
    <property type="term" value="F:isomerase activity"/>
    <property type="evidence" value="ECO:0007669"/>
    <property type="project" value="UniProtKB-KW"/>
</dbReference>
<dbReference type="InterPro" id="IPR050312">
    <property type="entry name" value="IolE/XylAMocC-like"/>
</dbReference>
<accession>A0AAE3JZD9</accession>
<keyword evidence="2" id="KW-0413">Isomerase</keyword>
<dbReference type="InterPro" id="IPR013022">
    <property type="entry name" value="Xyl_isomerase-like_TIM-brl"/>
</dbReference>
<evidence type="ECO:0000313" key="3">
    <source>
        <dbReference type="Proteomes" id="UP001139365"/>
    </source>
</evidence>
<dbReference type="PANTHER" id="PTHR12110">
    <property type="entry name" value="HYDROXYPYRUVATE ISOMERASE"/>
    <property type="match status" value="1"/>
</dbReference>
<sequence length="322" mass="36209">MKLSVLANLYHDKTLEEVLAKMKSLGVDTVEIGAGGYPGKTQCDPAVLLKDKTAFFKFRETFNAYDIDICALSAHGNPVHPDRETAKMYDADFRNAVLLAEQLEIDTVITFSGCPGDSEGSKYPNWVTCPWPDDYSKILEWQWNDVLIPYWQEASEFAKSHGVTRIAFEMHPGFCVYNPETMLKIRAAVGDTLGANFDPSHLIWQGIEPVAAIRELAGAIYHVHAKDTKVDSYNTARHGVLDTKHYSDELNRSWIFRTVGYGNSEAYWRDLISALRLAGYDRVLSIEHEDSLMTVDEGLEKAVKFLRPLIINDPKPGTMGWA</sequence>
<organism evidence="2 3">
    <name type="scientific">Candidatus Colimorpha enterica</name>
    <dbReference type="NCBI Taxonomy" id="3083063"/>
    <lineage>
        <taxon>Bacteria</taxon>
        <taxon>Pseudomonadati</taxon>
        <taxon>Bacteroidota</taxon>
        <taxon>Bacteroidia</taxon>
        <taxon>Bacteroidales</taxon>
        <taxon>Candidatus Colimorpha</taxon>
    </lineage>
</organism>
<dbReference type="SUPFAM" id="SSF51658">
    <property type="entry name" value="Xylose isomerase-like"/>
    <property type="match status" value="1"/>
</dbReference>
<protein>
    <submittedName>
        <fullName evidence="2">Sugar phosphate isomerase/epimerase</fullName>
    </submittedName>
</protein>
<dbReference type="PANTHER" id="PTHR12110:SF21">
    <property type="entry name" value="XYLOSE ISOMERASE-LIKE TIM BARREL DOMAIN-CONTAINING PROTEIN"/>
    <property type="match status" value="1"/>
</dbReference>
<evidence type="ECO:0000259" key="1">
    <source>
        <dbReference type="Pfam" id="PF01261"/>
    </source>
</evidence>
<name>A0AAE3JZD9_9BACT</name>
<reference evidence="2 3" key="1">
    <citation type="submission" date="2022-03" db="EMBL/GenBank/DDBJ databases">
        <title>Metagenome-assembled genomes from swine fecal metagenomes.</title>
        <authorList>
            <person name="Holman D.B."/>
            <person name="Kommadath A."/>
        </authorList>
    </citation>
    <scope>NUCLEOTIDE SEQUENCE [LARGE SCALE GENOMIC DNA]</scope>
    <source>
        <strain evidence="2">SUG147</strain>
    </source>
</reference>
<dbReference type="EMBL" id="JALEMU010000040">
    <property type="protein sequence ID" value="MCI5755116.1"/>
    <property type="molecule type" value="Genomic_DNA"/>
</dbReference>
<dbReference type="InterPro" id="IPR036237">
    <property type="entry name" value="Xyl_isomerase-like_sf"/>
</dbReference>
<proteinExistence type="predicted"/>
<dbReference type="Pfam" id="PF01261">
    <property type="entry name" value="AP_endonuc_2"/>
    <property type="match status" value="1"/>
</dbReference>
<dbReference type="Gene3D" id="3.20.20.150">
    <property type="entry name" value="Divalent-metal-dependent TIM barrel enzymes"/>
    <property type="match status" value="1"/>
</dbReference>
<comment type="caution">
    <text evidence="2">The sequence shown here is derived from an EMBL/GenBank/DDBJ whole genome shotgun (WGS) entry which is preliminary data.</text>
</comment>
<evidence type="ECO:0000313" key="2">
    <source>
        <dbReference type="EMBL" id="MCI5755116.1"/>
    </source>
</evidence>
<dbReference type="AlphaFoldDB" id="A0AAE3JZD9"/>